<dbReference type="Proteomes" id="UP001387364">
    <property type="component" value="Chromosome"/>
</dbReference>
<dbReference type="RefSeq" id="WP_338752817.1">
    <property type="nucleotide sequence ID" value="NZ_CP147404.1"/>
</dbReference>
<evidence type="ECO:0000313" key="1">
    <source>
        <dbReference type="EMBL" id="WXB93483.1"/>
    </source>
</evidence>
<evidence type="ECO:0000313" key="2">
    <source>
        <dbReference type="Proteomes" id="UP001387364"/>
    </source>
</evidence>
<gene>
    <name evidence="1" type="ORF">WDJ61_02100</name>
</gene>
<keyword evidence="2" id="KW-1185">Reference proteome</keyword>
<dbReference type="EMBL" id="CP147404">
    <property type="protein sequence ID" value="WXB93483.1"/>
    <property type="molecule type" value="Genomic_DNA"/>
</dbReference>
<proteinExistence type="predicted"/>
<sequence length="63" mass="7735">MKEVVYKKYIVLYNILYKEQLVERIINKGEIKEEVLYIRINIWPIEEQALLKGVFFYTPIVHY</sequence>
<accession>A0ABZ2N783</accession>
<reference evidence="1 2" key="1">
    <citation type="submission" date="2024-02" db="EMBL/GenBank/DDBJ databases">
        <title>Seven novel Bacillus-like species.</title>
        <authorList>
            <person name="Liu G."/>
        </authorList>
    </citation>
    <scope>NUCLEOTIDE SEQUENCE [LARGE SCALE GENOMIC DNA]</scope>
    <source>
        <strain evidence="1 2">FJAT-52991</strain>
    </source>
</reference>
<protein>
    <submittedName>
        <fullName evidence="1">Uncharacterized protein</fullName>
    </submittedName>
</protein>
<name>A0ABZ2N783_9BACI</name>
<organism evidence="1 2">
    <name type="scientific">Bacillus kandeliae</name>
    <dbReference type="NCBI Taxonomy" id="3129297"/>
    <lineage>
        <taxon>Bacteria</taxon>
        <taxon>Bacillati</taxon>
        <taxon>Bacillota</taxon>
        <taxon>Bacilli</taxon>
        <taxon>Bacillales</taxon>
        <taxon>Bacillaceae</taxon>
        <taxon>Bacillus</taxon>
    </lineage>
</organism>